<dbReference type="EC" id="6.3.2.5" evidence="3"/>
<comment type="catalytic activity">
    <reaction evidence="3 4">
        <text>N-[(R)-4-phosphopantothenoyl]-L-cysteine + H(+) = (R)-4'-phosphopantetheine + CO2</text>
        <dbReference type="Rhea" id="RHEA:16793"/>
        <dbReference type="ChEBI" id="CHEBI:15378"/>
        <dbReference type="ChEBI" id="CHEBI:16526"/>
        <dbReference type="ChEBI" id="CHEBI:59458"/>
        <dbReference type="ChEBI" id="CHEBI:61723"/>
        <dbReference type="EC" id="4.1.1.36"/>
    </reaction>
</comment>
<comment type="similarity">
    <text evidence="3 4">In the C-terminal section; belongs to the PPC synthetase family.</text>
</comment>
<evidence type="ECO:0000256" key="2">
    <source>
        <dbReference type="ARBA" id="ARBA00023239"/>
    </source>
</evidence>
<comment type="function">
    <text evidence="4">Catalyzes two steps in the biosynthesis of coenzyme A. In the first step cysteine is conjugated to 4'-phosphopantothenate to form 4-phosphopantothenoylcysteine, in the latter compound is decarboxylated to form 4'-phosphopantotheine.</text>
</comment>
<protein>
    <recommendedName>
        <fullName evidence="3">Coenzyme A biosynthesis bifunctional protein CoaBC</fullName>
    </recommendedName>
    <alternativeName>
        <fullName evidence="3">DNA/pantothenate metabolism flavoprotein</fullName>
    </alternativeName>
    <alternativeName>
        <fullName evidence="3">Phosphopantothenoylcysteine synthetase/decarboxylase</fullName>
        <shortName evidence="3">PPCS-PPCDC</shortName>
    </alternativeName>
    <domain>
        <recommendedName>
            <fullName evidence="3">Phosphopantothenoylcysteine decarboxylase</fullName>
            <shortName evidence="3">PPC decarboxylase</shortName>
            <shortName evidence="3">PPC-DC</shortName>
            <ecNumber evidence="3">4.1.1.36</ecNumber>
        </recommendedName>
        <alternativeName>
            <fullName evidence="3">CoaC</fullName>
        </alternativeName>
    </domain>
    <domain>
        <recommendedName>
            <fullName evidence="3">Phosphopantothenate--cysteine ligase</fullName>
            <ecNumber evidence="3">6.3.2.5</ecNumber>
        </recommendedName>
        <alternativeName>
            <fullName evidence="3">CoaB</fullName>
        </alternativeName>
        <alternativeName>
            <fullName evidence="3">Phosphopantothenoylcysteine synthetase</fullName>
            <shortName evidence="3">PPC synthetase</shortName>
            <shortName evidence="3">PPC-S</shortName>
        </alternativeName>
    </domain>
</protein>
<evidence type="ECO:0000259" key="5">
    <source>
        <dbReference type="Pfam" id="PF02441"/>
    </source>
</evidence>
<dbReference type="SUPFAM" id="SSF102645">
    <property type="entry name" value="CoaB-like"/>
    <property type="match status" value="1"/>
</dbReference>
<feature type="region of interest" description="Phosphopantothenoylcysteine decarboxylase" evidence="3">
    <location>
        <begin position="1"/>
        <end position="188"/>
    </location>
</feature>
<evidence type="ECO:0000256" key="1">
    <source>
        <dbReference type="ARBA" id="ARBA00022793"/>
    </source>
</evidence>
<reference evidence="7 8" key="1">
    <citation type="submission" date="2016-10" db="EMBL/GenBank/DDBJ databases">
        <authorList>
            <person name="Varghese N."/>
            <person name="Submissions S."/>
        </authorList>
    </citation>
    <scope>NUCLEOTIDE SEQUENCE [LARGE SCALE GENOMIC DNA]</scope>
    <source>
        <strain evidence="7 8">WC1T17</strain>
    </source>
</reference>
<comment type="cofactor">
    <cofactor evidence="3">
        <name>Mg(2+)</name>
        <dbReference type="ChEBI" id="CHEBI:18420"/>
    </cofactor>
</comment>
<keyword evidence="3 4" id="KW-0436">Ligase</keyword>
<name>A0ABY1ABN6_9LACO</name>
<dbReference type="GO" id="GO:0016874">
    <property type="term" value="F:ligase activity"/>
    <property type="evidence" value="ECO:0007669"/>
    <property type="project" value="UniProtKB-KW"/>
</dbReference>
<feature type="region of interest" description="Phosphopantothenate--cysteine ligase" evidence="3">
    <location>
        <begin position="189"/>
        <end position="398"/>
    </location>
</feature>
<keyword evidence="3 4" id="KW-0285">Flavoprotein</keyword>
<comment type="pathway">
    <text evidence="3 4">Cofactor biosynthesis; coenzyme A biosynthesis; CoA from (R)-pantothenate: step 3/5.</text>
</comment>
<feature type="binding site" evidence="3">
    <location>
        <position position="321"/>
    </location>
    <ligand>
        <name>CTP</name>
        <dbReference type="ChEBI" id="CHEBI:37563"/>
    </ligand>
</feature>
<dbReference type="HAMAP" id="MF_02225">
    <property type="entry name" value="CoaBC"/>
    <property type="match status" value="1"/>
</dbReference>
<dbReference type="PANTHER" id="PTHR14359:SF6">
    <property type="entry name" value="PHOSPHOPANTOTHENOYLCYSTEINE DECARBOXYLASE"/>
    <property type="match status" value="1"/>
</dbReference>
<dbReference type="InterPro" id="IPR035929">
    <property type="entry name" value="CoaB-like_sf"/>
</dbReference>
<organism evidence="7 8">
    <name type="scientific">Ligilactobacillus ruminis</name>
    <dbReference type="NCBI Taxonomy" id="1623"/>
    <lineage>
        <taxon>Bacteria</taxon>
        <taxon>Bacillati</taxon>
        <taxon>Bacillota</taxon>
        <taxon>Bacilli</taxon>
        <taxon>Lactobacillales</taxon>
        <taxon>Lactobacillaceae</taxon>
        <taxon>Ligilactobacillus</taxon>
    </lineage>
</organism>
<dbReference type="PANTHER" id="PTHR14359">
    <property type="entry name" value="HOMO-OLIGOMERIC FLAVIN CONTAINING CYS DECARBOXYLASE FAMILY"/>
    <property type="match status" value="1"/>
</dbReference>
<feature type="domain" description="Flavoprotein" evidence="5">
    <location>
        <begin position="4"/>
        <end position="174"/>
    </location>
</feature>
<dbReference type="NCBIfam" id="TIGR00521">
    <property type="entry name" value="coaBC_dfp"/>
    <property type="match status" value="1"/>
</dbReference>
<dbReference type="Gene3D" id="3.40.50.10300">
    <property type="entry name" value="CoaB-like"/>
    <property type="match status" value="1"/>
</dbReference>
<sequence length="398" mass="43558">MAKKHIAIYLTGGIALYKAASCVREFVKHGYEVRCVMTENALKFVSKLTFETLSQNPVLTDLFDRNNQNSVAHIELADWTDIALVVPATADIIAKMALGIADDAVSTSLLATAKPKYVVPAMNDKMWDNPATKRNLDLLKQDGVQVLEPEVGFLAEGYQAKGRMPEPKAIYAWITAKSSPKPSLKDKKIIVTAGGTVEEIDPVRFLGNHSTGKMGYALAAYASACGASVTLVHGPTNLHDLPGVEMVSVTSAREMFAAVKARFETADAVIMAAAVADYRPEIKADQKIKKVSGPWQLTLVRNPDILQELGQLKTHQKLVGFAAETQNLFENAKKKLQRKNLDLLAANDVSKKDIGFGSDENEVYLYFKDGKMLPLKKDSKQKIAQEIVDQLALLLKGE</sequence>
<dbReference type="InterPro" id="IPR036551">
    <property type="entry name" value="Flavin_trans-like"/>
</dbReference>
<dbReference type="Pfam" id="PF02441">
    <property type="entry name" value="Flavoprotein"/>
    <property type="match status" value="1"/>
</dbReference>
<dbReference type="Proteomes" id="UP000182089">
    <property type="component" value="Unassembled WGS sequence"/>
</dbReference>
<dbReference type="InterPro" id="IPR003382">
    <property type="entry name" value="Flavoprotein"/>
</dbReference>
<proteinExistence type="inferred from homology"/>
<feature type="binding site" evidence="3">
    <location>
        <begin position="303"/>
        <end position="306"/>
    </location>
    <ligand>
        <name>CTP</name>
        <dbReference type="ChEBI" id="CHEBI:37563"/>
    </ligand>
</feature>
<evidence type="ECO:0000256" key="4">
    <source>
        <dbReference type="RuleBase" id="RU364078"/>
    </source>
</evidence>
<keyword evidence="2 3" id="KW-0456">Lyase</keyword>
<feature type="binding site" evidence="3">
    <location>
        <position position="339"/>
    </location>
    <ligand>
        <name>CTP</name>
        <dbReference type="ChEBI" id="CHEBI:37563"/>
    </ligand>
</feature>
<gene>
    <name evidence="3" type="primary">coaBC</name>
    <name evidence="7" type="ORF">SAMN05216431_106105</name>
</gene>
<dbReference type="InterPro" id="IPR007085">
    <property type="entry name" value="DNA/pantothenate-metab_flavo_C"/>
</dbReference>
<comment type="catalytic activity">
    <reaction evidence="3 4">
        <text>(R)-4'-phosphopantothenate + L-cysteine + CTP = N-[(R)-4-phosphopantothenoyl]-L-cysteine + CMP + diphosphate + H(+)</text>
        <dbReference type="Rhea" id="RHEA:19397"/>
        <dbReference type="ChEBI" id="CHEBI:10986"/>
        <dbReference type="ChEBI" id="CHEBI:15378"/>
        <dbReference type="ChEBI" id="CHEBI:33019"/>
        <dbReference type="ChEBI" id="CHEBI:35235"/>
        <dbReference type="ChEBI" id="CHEBI:37563"/>
        <dbReference type="ChEBI" id="CHEBI:59458"/>
        <dbReference type="ChEBI" id="CHEBI:60377"/>
        <dbReference type="EC" id="6.3.2.5"/>
    </reaction>
</comment>
<accession>A0ABY1ABN6</accession>
<keyword evidence="3 4" id="KW-0288">FMN</keyword>
<keyword evidence="3" id="KW-0511">Multifunctional enzyme</keyword>
<comment type="cofactor">
    <cofactor evidence="3">
        <name>FMN</name>
        <dbReference type="ChEBI" id="CHEBI:58210"/>
    </cofactor>
    <text evidence="3">Binds 1 FMN per subunit.</text>
</comment>
<dbReference type="Gene3D" id="3.40.50.1950">
    <property type="entry name" value="Flavin prenyltransferase-like"/>
    <property type="match status" value="1"/>
</dbReference>
<comment type="caution">
    <text evidence="3">Lacks conserved residue(s) required for the propagation of feature annotation.</text>
</comment>
<feature type="domain" description="DNA/pantothenate metabolism flavoprotein C-terminal" evidence="6">
    <location>
        <begin position="184"/>
        <end position="392"/>
    </location>
</feature>
<keyword evidence="3" id="KW-0460">Magnesium</keyword>
<feature type="binding site" evidence="3">
    <location>
        <position position="277"/>
    </location>
    <ligand>
        <name>CTP</name>
        <dbReference type="ChEBI" id="CHEBI:37563"/>
    </ligand>
</feature>
<feature type="binding site" evidence="3">
    <location>
        <position position="335"/>
    </location>
    <ligand>
        <name>CTP</name>
        <dbReference type="ChEBI" id="CHEBI:37563"/>
    </ligand>
</feature>
<keyword evidence="3" id="KW-0479">Metal-binding</keyword>
<dbReference type="InterPro" id="IPR005252">
    <property type="entry name" value="CoaBC"/>
</dbReference>
<keyword evidence="1 3" id="KW-0210">Decarboxylase</keyword>
<dbReference type="EC" id="4.1.1.36" evidence="3"/>
<evidence type="ECO:0000259" key="6">
    <source>
        <dbReference type="Pfam" id="PF04127"/>
    </source>
</evidence>
<evidence type="ECO:0000313" key="8">
    <source>
        <dbReference type="Proteomes" id="UP000182089"/>
    </source>
</evidence>
<evidence type="ECO:0000256" key="3">
    <source>
        <dbReference type="HAMAP-Rule" id="MF_02225"/>
    </source>
</evidence>
<comment type="function">
    <text evidence="3">Catalyzes two sequential steps in the biosynthesis of coenzyme A. In the first step cysteine is conjugated to 4'-phosphopantothenate to form 4-phosphopantothenoylcysteine. In the second step the latter compound is decarboxylated to form 4'-phosphopantotheine.</text>
</comment>
<comment type="caution">
    <text evidence="7">The sequence shown here is derived from an EMBL/GenBank/DDBJ whole genome shotgun (WGS) entry which is preliminary data.</text>
</comment>
<dbReference type="SUPFAM" id="SSF52507">
    <property type="entry name" value="Homo-oligomeric flavin-containing Cys decarboxylases, HFCD"/>
    <property type="match status" value="1"/>
</dbReference>
<comment type="similarity">
    <text evidence="3 4">In the N-terminal section; belongs to the HFCD (homo-oligomeric flavin containing Cys decarboxylase) superfamily.</text>
</comment>
<comment type="pathway">
    <text evidence="3 4">Cofactor biosynthesis; coenzyme A biosynthesis; CoA from (R)-pantothenate: step 2/5.</text>
</comment>
<feature type="binding site" evidence="3">
    <location>
        <position position="287"/>
    </location>
    <ligand>
        <name>CTP</name>
        <dbReference type="ChEBI" id="CHEBI:37563"/>
    </ligand>
</feature>
<evidence type="ECO:0000313" key="7">
    <source>
        <dbReference type="EMBL" id="SEM67070.1"/>
    </source>
</evidence>
<dbReference type="EMBL" id="FOCC01000006">
    <property type="protein sequence ID" value="SEM67070.1"/>
    <property type="molecule type" value="Genomic_DNA"/>
</dbReference>
<dbReference type="Pfam" id="PF04127">
    <property type="entry name" value="DFP"/>
    <property type="match status" value="1"/>
</dbReference>